<dbReference type="PROSITE" id="PS50181">
    <property type="entry name" value="FBOX"/>
    <property type="match status" value="1"/>
</dbReference>
<dbReference type="Gene3D" id="3.80.10.10">
    <property type="entry name" value="Ribonuclease Inhibitor"/>
    <property type="match status" value="1"/>
</dbReference>
<reference evidence="3 4" key="1">
    <citation type="submission" date="2020-10" db="EMBL/GenBank/DDBJ databases">
        <title>The Coptis chinensis genome and diversification of protoberbering-type alkaloids.</title>
        <authorList>
            <person name="Wang B."/>
            <person name="Shu S."/>
            <person name="Song C."/>
            <person name="Liu Y."/>
        </authorList>
    </citation>
    <scope>NUCLEOTIDE SEQUENCE [LARGE SCALE GENOMIC DNA]</scope>
    <source>
        <strain evidence="3">HL-2020</strain>
        <tissue evidence="3">Leaf</tissue>
    </source>
</reference>
<feature type="compositionally biased region" description="Polar residues" evidence="1">
    <location>
        <begin position="1"/>
        <end position="13"/>
    </location>
</feature>
<dbReference type="Pfam" id="PF08387">
    <property type="entry name" value="FBD"/>
    <property type="match status" value="1"/>
</dbReference>
<feature type="region of interest" description="Disordered" evidence="1">
    <location>
        <begin position="1"/>
        <end position="20"/>
    </location>
</feature>
<dbReference type="SUPFAM" id="SSF81383">
    <property type="entry name" value="F-box domain"/>
    <property type="match status" value="1"/>
</dbReference>
<name>A0A835GWQ0_9MAGN</name>
<dbReference type="SMART" id="SM00256">
    <property type="entry name" value="FBOX"/>
    <property type="match status" value="1"/>
</dbReference>
<dbReference type="InterPro" id="IPR053781">
    <property type="entry name" value="F-box_AtFBL13-like"/>
</dbReference>
<dbReference type="PANTHER" id="PTHR31900:SF30">
    <property type="entry name" value="SUPERFAMILY PROTEIN, PUTATIVE-RELATED"/>
    <property type="match status" value="1"/>
</dbReference>
<comment type="caution">
    <text evidence="3">The sequence shown here is derived from an EMBL/GenBank/DDBJ whole genome shotgun (WGS) entry which is preliminary data.</text>
</comment>
<dbReference type="InterPro" id="IPR006566">
    <property type="entry name" value="FBD"/>
</dbReference>
<dbReference type="AlphaFoldDB" id="A0A835GWQ0"/>
<dbReference type="PANTHER" id="PTHR31900">
    <property type="entry name" value="F-BOX/RNI SUPERFAMILY PROTEIN-RELATED"/>
    <property type="match status" value="1"/>
</dbReference>
<dbReference type="CDD" id="cd22160">
    <property type="entry name" value="F-box_AtFBL13-like"/>
    <property type="match status" value="1"/>
</dbReference>
<dbReference type="Proteomes" id="UP000631114">
    <property type="component" value="Unassembled WGS sequence"/>
</dbReference>
<evidence type="ECO:0000313" key="3">
    <source>
        <dbReference type="EMBL" id="KAF9588809.1"/>
    </source>
</evidence>
<dbReference type="OrthoDB" id="612216at2759"/>
<dbReference type="InterPro" id="IPR050232">
    <property type="entry name" value="FBL13/AtMIF1-like"/>
</dbReference>
<evidence type="ECO:0000256" key="1">
    <source>
        <dbReference type="SAM" id="MobiDB-lite"/>
    </source>
</evidence>
<protein>
    <recommendedName>
        <fullName evidence="2">F-box domain-containing protein</fullName>
    </recommendedName>
</protein>
<evidence type="ECO:0000259" key="2">
    <source>
        <dbReference type="PROSITE" id="PS50181"/>
    </source>
</evidence>
<keyword evidence="4" id="KW-1185">Reference proteome</keyword>
<dbReference type="InterPro" id="IPR032675">
    <property type="entry name" value="LRR_dom_sf"/>
</dbReference>
<organism evidence="3 4">
    <name type="scientific">Coptis chinensis</name>
    <dbReference type="NCBI Taxonomy" id="261450"/>
    <lineage>
        <taxon>Eukaryota</taxon>
        <taxon>Viridiplantae</taxon>
        <taxon>Streptophyta</taxon>
        <taxon>Embryophyta</taxon>
        <taxon>Tracheophyta</taxon>
        <taxon>Spermatophyta</taxon>
        <taxon>Magnoliopsida</taxon>
        <taxon>Ranunculales</taxon>
        <taxon>Ranunculaceae</taxon>
        <taxon>Coptidoideae</taxon>
        <taxon>Coptis</taxon>
    </lineage>
</organism>
<gene>
    <name evidence="3" type="ORF">IFM89_016169</name>
</gene>
<sequence>MDFTITNPQVSSTKKLKSENEMGMSIPDRISRLPDETLHKILALLDMKCAVKTSILSTRWRYLWTYISTLNFNSNVFLESTKRLAKDTTQFKEFVDQVFIHNKANSILKFYILYDEKRCLEPPRVYSWIRALLHRNIQELDIDISTDASPFHLPVGLFTCPSLTVLKLKFGYVRVPLQLPCSVSLPSLKTMHLKSVCFVDESRTSKLFRNCPVLESLIIMDSGVVMLANLFIYGHKLKDLVIENCCDEVGGDEPAYCKIQICAPNIESFRCKDHMSRVYSIENCSSIVSAGMDMEIEKRFQFDSESGMELELPGKKTKEYAVHVIKSLRAICNVRELALSPSLIEVVSKQPAILERISVQFLHLRCLMLKTWLSRDCIRAVFYMLKISPLLDTLIIEVTKKADNSTSIGEYQDTLSPLQCMSQLKFVQIEGVLGCTNELKFLEILLQNALVLETLVVLTCEEQLPDKAQRSWTFFDRLQQFPRASSNIAIFFH</sequence>
<dbReference type="Pfam" id="PF24758">
    <property type="entry name" value="LRR_At5g56370"/>
    <property type="match status" value="1"/>
</dbReference>
<dbReference type="InterPro" id="IPR036047">
    <property type="entry name" value="F-box-like_dom_sf"/>
</dbReference>
<dbReference type="SUPFAM" id="SSF52047">
    <property type="entry name" value="RNI-like"/>
    <property type="match status" value="1"/>
</dbReference>
<feature type="domain" description="F-box" evidence="2">
    <location>
        <begin position="27"/>
        <end position="80"/>
    </location>
</feature>
<dbReference type="Pfam" id="PF00646">
    <property type="entry name" value="F-box"/>
    <property type="match status" value="1"/>
</dbReference>
<proteinExistence type="predicted"/>
<dbReference type="InterPro" id="IPR001810">
    <property type="entry name" value="F-box_dom"/>
</dbReference>
<dbReference type="EMBL" id="JADFTS010000009">
    <property type="protein sequence ID" value="KAF9588809.1"/>
    <property type="molecule type" value="Genomic_DNA"/>
</dbReference>
<dbReference type="InterPro" id="IPR055411">
    <property type="entry name" value="LRR_FXL15/At3g58940/PEG3-like"/>
</dbReference>
<evidence type="ECO:0000313" key="4">
    <source>
        <dbReference type="Proteomes" id="UP000631114"/>
    </source>
</evidence>
<accession>A0A835GWQ0</accession>